<feature type="domain" description="Chitin-binding type-2" evidence="2">
    <location>
        <begin position="96"/>
        <end position="148"/>
    </location>
</feature>
<evidence type="ECO:0000259" key="2">
    <source>
        <dbReference type="PROSITE" id="PS50940"/>
    </source>
</evidence>
<organism evidence="3 4">
    <name type="scientific">Pomacea canaliculata</name>
    <name type="common">Golden apple snail</name>
    <dbReference type="NCBI Taxonomy" id="400727"/>
    <lineage>
        <taxon>Eukaryota</taxon>
        <taxon>Metazoa</taxon>
        <taxon>Spiralia</taxon>
        <taxon>Lophotrochozoa</taxon>
        <taxon>Mollusca</taxon>
        <taxon>Gastropoda</taxon>
        <taxon>Caenogastropoda</taxon>
        <taxon>Architaenioglossa</taxon>
        <taxon>Ampullarioidea</taxon>
        <taxon>Ampullariidae</taxon>
        <taxon>Pomacea</taxon>
    </lineage>
</organism>
<proteinExistence type="predicted"/>
<gene>
    <name evidence="3" type="ORF">C0Q70_09088</name>
</gene>
<dbReference type="AlphaFoldDB" id="A0A2T7P8U7"/>
<protein>
    <recommendedName>
        <fullName evidence="2">Chitin-binding type-2 domain-containing protein</fullName>
    </recommendedName>
</protein>
<dbReference type="Proteomes" id="UP000245119">
    <property type="component" value="Linkage Group LG5"/>
</dbReference>
<dbReference type="InterPro" id="IPR002557">
    <property type="entry name" value="Chitin-bd_dom"/>
</dbReference>
<reference evidence="3 4" key="1">
    <citation type="submission" date="2018-04" db="EMBL/GenBank/DDBJ databases">
        <title>The genome of golden apple snail Pomacea canaliculata provides insight into stress tolerance and invasive adaptation.</title>
        <authorList>
            <person name="Liu C."/>
            <person name="Liu B."/>
            <person name="Ren Y."/>
            <person name="Zhang Y."/>
            <person name="Wang H."/>
            <person name="Li S."/>
            <person name="Jiang F."/>
            <person name="Yin L."/>
            <person name="Zhang G."/>
            <person name="Qian W."/>
            <person name="Fan W."/>
        </authorList>
    </citation>
    <scope>NUCLEOTIDE SEQUENCE [LARGE SCALE GENOMIC DNA]</scope>
    <source>
        <strain evidence="3">SZHN2017</strain>
        <tissue evidence="3">Muscle</tissue>
    </source>
</reference>
<accession>A0A2T7P8U7</accession>
<dbReference type="GO" id="GO:0005576">
    <property type="term" value="C:extracellular region"/>
    <property type="evidence" value="ECO:0007669"/>
    <property type="project" value="InterPro"/>
</dbReference>
<dbReference type="PROSITE" id="PS50940">
    <property type="entry name" value="CHIT_BIND_II"/>
    <property type="match status" value="1"/>
</dbReference>
<dbReference type="Pfam" id="PF01607">
    <property type="entry name" value="CBM_14"/>
    <property type="match status" value="1"/>
</dbReference>
<keyword evidence="1" id="KW-0732">Signal</keyword>
<dbReference type="EMBL" id="PZQS01000005">
    <property type="protein sequence ID" value="PVD29831.1"/>
    <property type="molecule type" value="Genomic_DNA"/>
</dbReference>
<dbReference type="SMART" id="SM00494">
    <property type="entry name" value="ChtBD2"/>
    <property type="match status" value="2"/>
</dbReference>
<name>A0A2T7P8U7_POMCA</name>
<feature type="chain" id="PRO_5015661321" description="Chitin-binding type-2 domain-containing protein" evidence="1">
    <location>
        <begin position="17"/>
        <end position="247"/>
    </location>
</feature>
<dbReference type="InterPro" id="IPR036508">
    <property type="entry name" value="Chitin-bd_dom_sf"/>
</dbReference>
<sequence length="247" mass="26198">MKTLLLVLGLADLASTIVVNNAAARCPLTDAEAEDKVSCGALKSRGIHFTAHPTECAAFVQCDGVTRATVMAVPEGTIWDNVVSTPVHLQAGSCAQSPCTTQRNISDCSSCFGYLTCKNNQVVSARCPDGQSFNRTRSQCAPDVTCVKGGIDATERLVSCVQIPNTNLYRKTAVLLGTQYNVDVSCSAGTVMNTTMCVCVSSNVRSEPGCERPTFELVLDTNRRTVILTVVTVEPKTTSVSAPIPVD</sequence>
<feature type="signal peptide" evidence="1">
    <location>
        <begin position="1"/>
        <end position="16"/>
    </location>
</feature>
<dbReference type="SUPFAM" id="SSF57625">
    <property type="entry name" value="Invertebrate chitin-binding proteins"/>
    <property type="match status" value="1"/>
</dbReference>
<keyword evidence="4" id="KW-1185">Reference proteome</keyword>
<comment type="caution">
    <text evidence="3">The sequence shown here is derived from an EMBL/GenBank/DDBJ whole genome shotgun (WGS) entry which is preliminary data.</text>
</comment>
<evidence type="ECO:0000313" key="3">
    <source>
        <dbReference type="EMBL" id="PVD29831.1"/>
    </source>
</evidence>
<evidence type="ECO:0000313" key="4">
    <source>
        <dbReference type="Proteomes" id="UP000245119"/>
    </source>
</evidence>
<dbReference type="GO" id="GO:0008061">
    <property type="term" value="F:chitin binding"/>
    <property type="evidence" value="ECO:0007669"/>
    <property type="project" value="InterPro"/>
</dbReference>
<evidence type="ECO:0000256" key="1">
    <source>
        <dbReference type="SAM" id="SignalP"/>
    </source>
</evidence>